<proteinExistence type="predicted"/>
<name>A0A3N0BY19_9MICC</name>
<evidence type="ECO:0000313" key="3">
    <source>
        <dbReference type="EMBL" id="RNL54675.1"/>
    </source>
</evidence>
<evidence type="ECO:0008006" key="5">
    <source>
        <dbReference type="Google" id="ProtNLM"/>
    </source>
</evidence>
<organism evidence="3 4">
    <name type="scientific">Arthrobacter oryzae</name>
    <dbReference type="NCBI Taxonomy" id="409290"/>
    <lineage>
        <taxon>Bacteria</taxon>
        <taxon>Bacillati</taxon>
        <taxon>Actinomycetota</taxon>
        <taxon>Actinomycetes</taxon>
        <taxon>Micrococcales</taxon>
        <taxon>Micrococcaceae</taxon>
        <taxon>Arthrobacter</taxon>
    </lineage>
</organism>
<dbReference type="EMBL" id="RBED01000099">
    <property type="protein sequence ID" value="RNL54675.1"/>
    <property type="molecule type" value="Genomic_DNA"/>
</dbReference>
<evidence type="ECO:0000256" key="1">
    <source>
        <dbReference type="SAM" id="MobiDB-lite"/>
    </source>
</evidence>
<dbReference type="AlphaFoldDB" id="A0A3N0BY19"/>
<dbReference type="Proteomes" id="UP000273807">
    <property type="component" value="Unassembled WGS sequence"/>
</dbReference>
<feature type="region of interest" description="Disordered" evidence="1">
    <location>
        <begin position="27"/>
        <end position="59"/>
    </location>
</feature>
<protein>
    <recommendedName>
        <fullName evidence="5">Lipoprotein</fullName>
    </recommendedName>
</protein>
<feature type="chain" id="PRO_5038489994" description="Lipoprotein" evidence="2">
    <location>
        <begin position="20"/>
        <end position="235"/>
    </location>
</feature>
<dbReference type="OrthoDB" id="4940384at2"/>
<accession>A0A3N0BY19</accession>
<reference evidence="3 4" key="1">
    <citation type="submission" date="2018-10" db="EMBL/GenBank/DDBJ databases">
        <title>Genome sequencing of Arthrobacter oryzae TNB02.</title>
        <authorList>
            <person name="Cho Y.-J."/>
            <person name="Cho A."/>
            <person name="Kim O.-S."/>
        </authorList>
    </citation>
    <scope>NUCLEOTIDE SEQUENCE [LARGE SCALE GENOMIC DNA]</scope>
    <source>
        <strain evidence="3 4">TNB02</strain>
    </source>
</reference>
<dbReference type="PROSITE" id="PS51257">
    <property type="entry name" value="PROKAR_LIPOPROTEIN"/>
    <property type="match status" value="1"/>
</dbReference>
<keyword evidence="2" id="KW-0732">Signal</keyword>
<evidence type="ECO:0000313" key="4">
    <source>
        <dbReference type="Proteomes" id="UP000273807"/>
    </source>
</evidence>
<sequence length="235" mass="24448">MRRGAPSAAGILGLAFLLAACGSGGGPGSAPGTASSAPVSVPAATSDAPTATASAPESSWTSYKTADGKFLFDHPQSWNVISETEQTGQGVFVKVVDENETLLASLRTNIAAGSECLDKLPYSPLDSVPLPALEQKGSVPRFVFETRTDVNHPDPAKVNVAAYGITSAPAPDGPTACPIFHFFTWPPSGAQFSGAYNPLAARPGLEMHVDTPQAYAETAEYRNIKKMITSLRPAT</sequence>
<feature type="signal peptide" evidence="2">
    <location>
        <begin position="1"/>
        <end position="19"/>
    </location>
</feature>
<feature type="compositionally biased region" description="Low complexity" evidence="1">
    <location>
        <begin position="30"/>
        <end position="59"/>
    </location>
</feature>
<keyword evidence="4" id="KW-1185">Reference proteome</keyword>
<gene>
    <name evidence="3" type="ORF">D7003_10930</name>
</gene>
<comment type="caution">
    <text evidence="3">The sequence shown here is derived from an EMBL/GenBank/DDBJ whole genome shotgun (WGS) entry which is preliminary data.</text>
</comment>
<dbReference type="RefSeq" id="WP_123255478.1">
    <property type="nucleotide sequence ID" value="NZ_RBED01000099.1"/>
</dbReference>
<evidence type="ECO:0000256" key="2">
    <source>
        <dbReference type="SAM" id="SignalP"/>
    </source>
</evidence>